<proteinExistence type="predicted"/>
<dbReference type="Proteomes" id="UP001500394">
    <property type="component" value="Unassembled WGS sequence"/>
</dbReference>
<sequence length="245" mass="27581">MLDDKVVERISILIEKCLSDSINEVERAELYYYLSDDRYQQIFDQKIEGLFTRNIELLDMDEQSKEAIFDTIVQAAPVSVVPIRPRFKYKAWMAVAAAFIMMLSVVLYVYLFRTSNQAEEVAAVQGDKQKIYSESYVIADDKNGREPLPAKDKALFVSEDIKLSLEDLKIGESKTINGILIEKKDAGNIVFSFRSSALTPKAKHIINSIITPRGSSYKITLPDGGTVDLNSSSKLEFPSVFASQE</sequence>
<evidence type="ECO:0000256" key="1">
    <source>
        <dbReference type="SAM" id="Phobius"/>
    </source>
</evidence>
<name>A0ABP8R1S1_9SPHI</name>
<feature type="transmembrane region" description="Helical" evidence="1">
    <location>
        <begin position="91"/>
        <end position="111"/>
    </location>
</feature>
<keyword evidence="1" id="KW-0812">Transmembrane</keyword>
<organism evidence="2 3">
    <name type="scientific">Sphingobacterium thermophilum</name>
    <dbReference type="NCBI Taxonomy" id="768534"/>
    <lineage>
        <taxon>Bacteria</taxon>
        <taxon>Pseudomonadati</taxon>
        <taxon>Bacteroidota</taxon>
        <taxon>Sphingobacteriia</taxon>
        <taxon>Sphingobacteriales</taxon>
        <taxon>Sphingobacteriaceae</taxon>
        <taxon>Sphingobacterium</taxon>
    </lineage>
</organism>
<accession>A0ABP8R1S1</accession>
<keyword evidence="1" id="KW-1133">Transmembrane helix</keyword>
<reference evidence="3" key="1">
    <citation type="journal article" date="2019" name="Int. J. Syst. Evol. Microbiol.">
        <title>The Global Catalogue of Microorganisms (GCM) 10K type strain sequencing project: providing services to taxonomists for standard genome sequencing and annotation.</title>
        <authorList>
            <consortium name="The Broad Institute Genomics Platform"/>
            <consortium name="The Broad Institute Genome Sequencing Center for Infectious Disease"/>
            <person name="Wu L."/>
            <person name="Ma J."/>
        </authorList>
    </citation>
    <scope>NUCLEOTIDE SEQUENCE [LARGE SCALE GENOMIC DNA]</scope>
    <source>
        <strain evidence="3">JCM 17858</strain>
    </source>
</reference>
<keyword evidence="1" id="KW-0472">Membrane</keyword>
<protein>
    <recommendedName>
        <fullName evidence="4">Anti-sigmaE protein</fullName>
    </recommendedName>
</protein>
<evidence type="ECO:0000313" key="3">
    <source>
        <dbReference type="Proteomes" id="UP001500394"/>
    </source>
</evidence>
<evidence type="ECO:0008006" key="4">
    <source>
        <dbReference type="Google" id="ProtNLM"/>
    </source>
</evidence>
<dbReference type="EMBL" id="BAABGR010000015">
    <property type="protein sequence ID" value="GAA4515311.1"/>
    <property type="molecule type" value="Genomic_DNA"/>
</dbReference>
<dbReference type="RefSeq" id="WP_345066353.1">
    <property type="nucleotide sequence ID" value="NZ_BAABGR010000015.1"/>
</dbReference>
<comment type="caution">
    <text evidence="2">The sequence shown here is derived from an EMBL/GenBank/DDBJ whole genome shotgun (WGS) entry which is preliminary data.</text>
</comment>
<keyword evidence="3" id="KW-1185">Reference proteome</keyword>
<evidence type="ECO:0000313" key="2">
    <source>
        <dbReference type="EMBL" id="GAA4515311.1"/>
    </source>
</evidence>
<gene>
    <name evidence="2" type="ORF">GCM10023173_12970</name>
</gene>
<dbReference type="Gene3D" id="2.60.120.1440">
    <property type="match status" value="1"/>
</dbReference>